<evidence type="ECO:0000256" key="4">
    <source>
        <dbReference type="ARBA" id="ARBA00022989"/>
    </source>
</evidence>
<reference evidence="7 8" key="1">
    <citation type="journal article" date="2007" name="Nature">
        <title>Evolution of genes and genomes on the Drosophila phylogeny.</title>
        <authorList>
            <consortium name="Drosophila 12 Genomes Consortium"/>
            <person name="Clark A.G."/>
            <person name="Eisen M.B."/>
            <person name="Smith D.R."/>
            <person name="Bergman C.M."/>
            <person name="Oliver B."/>
            <person name="Markow T.A."/>
            <person name="Kaufman T.C."/>
            <person name="Kellis M."/>
            <person name="Gelbart W."/>
            <person name="Iyer V.N."/>
            <person name="Pollard D.A."/>
            <person name="Sackton T.B."/>
            <person name="Larracuente A.M."/>
            <person name="Singh N.D."/>
            <person name="Abad J.P."/>
            <person name="Abt D.N."/>
            <person name="Adryan B."/>
            <person name="Aguade M."/>
            <person name="Akashi H."/>
            <person name="Anderson W.W."/>
            <person name="Aquadro C.F."/>
            <person name="Ardell D.H."/>
            <person name="Arguello R."/>
            <person name="Artieri C.G."/>
            <person name="Barbash D.A."/>
            <person name="Barker D."/>
            <person name="Barsanti P."/>
            <person name="Batterham P."/>
            <person name="Batzoglou S."/>
            <person name="Begun D."/>
            <person name="Bhutkar A."/>
            <person name="Blanco E."/>
            <person name="Bosak S.A."/>
            <person name="Bradley R.K."/>
            <person name="Brand A.D."/>
            <person name="Brent M.R."/>
            <person name="Brooks A.N."/>
            <person name="Brown R.H."/>
            <person name="Butlin R.K."/>
            <person name="Caggese C."/>
            <person name="Calvi B.R."/>
            <person name="Bernardo de Carvalho A."/>
            <person name="Caspi A."/>
            <person name="Castrezana S."/>
            <person name="Celniker S.E."/>
            <person name="Chang J.L."/>
            <person name="Chapple C."/>
            <person name="Chatterji S."/>
            <person name="Chinwalla A."/>
            <person name="Civetta A."/>
            <person name="Clifton S.W."/>
            <person name="Comeron J.M."/>
            <person name="Costello J.C."/>
            <person name="Coyne J.A."/>
            <person name="Daub J."/>
            <person name="David R.G."/>
            <person name="Delcher A.L."/>
            <person name="Delehaunty K."/>
            <person name="Do C.B."/>
            <person name="Ebling H."/>
            <person name="Edwards K."/>
            <person name="Eickbush T."/>
            <person name="Evans J.D."/>
            <person name="Filipski A."/>
            <person name="Findeiss S."/>
            <person name="Freyhult E."/>
            <person name="Fulton L."/>
            <person name="Fulton R."/>
            <person name="Garcia A.C."/>
            <person name="Gardiner A."/>
            <person name="Garfield D.A."/>
            <person name="Garvin B.E."/>
            <person name="Gibson G."/>
            <person name="Gilbert D."/>
            <person name="Gnerre S."/>
            <person name="Godfrey J."/>
            <person name="Good R."/>
            <person name="Gotea V."/>
            <person name="Gravely B."/>
            <person name="Greenberg A.J."/>
            <person name="Griffiths-Jones S."/>
            <person name="Gross S."/>
            <person name="Guigo R."/>
            <person name="Gustafson E.A."/>
            <person name="Haerty W."/>
            <person name="Hahn M.W."/>
            <person name="Halligan D.L."/>
            <person name="Halpern A.L."/>
            <person name="Halter G.M."/>
            <person name="Han M.V."/>
            <person name="Heger A."/>
            <person name="Hillier L."/>
            <person name="Hinrichs A.S."/>
            <person name="Holmes I."/>
            <person name="Hoskins R.A."/>
            <person name="Hubisz M.J."/>
            <person name="Hultmark D."/>
            <person name="Huntley M.A."/>
            <person name="Jaffe D.B."/>
            <person name="Jagadeeshan S."/>
            <person name="Jeck W.R."/>
            <person name="Johnson J."/>
            <person name="Jones C.D."/>
            <person name="Jordan W.C."/>
            <person name="Karpen G.H."/>
            <person name="Kataoka E."/>
            <person name="Keightley P.D."/>
            <person name="Kheradpour P."/>
            <person name="Kirkness E.F."/>
            <person name="Koerich L.B."/>
            <person name="Kristiansen K."/>
            <person name="Kudrna D."/>
            <person name="Kulathinal R.J."/>
            <person name="Kumar S."/>
            <person name="Kwok R."/>
            <person name="Lander E."/>
            <person name="Langley C.H."/>
            <person name="Lapoint R."/>
            <person name="Lazzaro B.P."/>
            <person name="Lee S.J."/>
            <person name="Levesque L."/>
            <person name="Li R."/>
            <person name="Lin C.F."/>
            <person name="Lin M.F."/>
            <person name="Lindblad-Toh K."/>
            <person name="Llopart A."/>
            <person name="Long M."/>
            <person name="Low L."/>
            <person name="Lozovsky E."/>
            <person name="Lu J."/>
            <person name="Luo M."/>
            <person name="Machado C.A."/>
            <person name="Makalowski W."/>
            <person name="Marzo M."/>
            <person name="Matsuda M."/>
            <person name="Matzkin L."/>
            <person name="McAllister B."/>
            <person name="McBride C.S."/>
            <person name="McKernan B."/>
            <person name="McKernan K."/>
            <person name="Mendez-Lago M."/>
            <person name="Minx P."/>
            <person name="Mollenhauer M.U."/>
            <person name="Montooth K."/>
            <person name="Mount S.M."/>
            <person name="Mu X."/>
            <person name="Myers E."/>
            <person name="Negre B."/>
            <person name="Newfeld S."/>
            <person name="Nielsen R."/>
            <person name="Noor M.A."/>
            <person name="O'Grady P."/>
            <person name="Pachter L."/>
            <person name="Papaceit M."/>
            <person name="Parisi M.J."/>
            <person name="Parisi M."/>
            <person name="Parts L."/>
            <person name="Pedersen J.S."/>
            <person name="Pesole G."/>
            <person name="Phillippy A.M."/>
            <person name="Ponting C.P."/>
            <person name="Pop M."/>
            <person name="Porcelli D."/>
            <person name="Powell J.R."/>
            <person name="Prohaska S."/>
            <person name="Pruitt K."/>
            <person name="Puig M."/>
            <person name="Quesneville H."/>
            <person name="Ram K.R."/>
            <person name="Rand D."/>
            <person name="Rasmussen M.D."/>
            <person name="Reed L.K."/>
            <person name="Reenan R."/>
            <person name="Reily A."/>
            <person name="Remington K.A."/>
            <person name="Rieger T.T."/>
            <person name="Ritchie M.G."/>
            <person name="Robin C."/>
            <person name="Rogers Y.H."/>
            <person name="Rohde C."/>
            <person name="Rozas J."/>
            <person name="Rubenfield M.J."/>
            <person name="Ruiz A."/>
            <person name="Russo S."/>
            <person name="Salzberg S.L."/>
            <person name="Sanchez-Gracia A."/>
            <person name="Saranga D.J."/>
            <person name="Sato H."/>
            <person name="Schaeffer S.W."/>
            <person name="Schatz M.C."/>
            <person name="Schlenke T."/>
            <person name="Schwartz R."/>
            <person name="Segarra C."/>
            <person name="Singh R.S."/>
            <person name="Sirot L."/>
            <person name="Sirota M."/>
            <person name="Sisneros N.B."/>
            <person name="Smith C.D."/>
            <person name="Smith T.F."/>
            <person name="Spieth J."/>
            <person name="Stage D.E."/>
            <person name="Stark A."/>
            <person name="Stephan W."/>
            <person name="Strausberg R.L."/>
            <person name="Strempel S."/>
            <person name="Sturgill D."/>
            <person name="Sutton G."/>
            <person name="Sutton G.G."/>
            <person name="Tao W."/>
            <person name="Teichmann S."/>
            <person name="Tobari Y.N."/>
            <person name="Tomimura Y."/>
            <person name="Tsolas J.M."/>
            <person name="Valente V.L."/>
            <person name="Venter E."/>
            <person name="Venter J.C."/>
            <person name="Vicario S."/>
            <person name="Vieira F.G."/>
            <person name="Vilella A.J."/>
            <person name="Villasante A."/>
            <person name="Walenz B."/>
            <person name="Wang J."/>
            <person name="Wasserman M."/>
            <person name="Watts T."/>
            <person name="Wilson D."/>
            <person name="Wilson R.K."/>
            <person name="Wing R.A."/>
            <person name="Wolfner M.F."/>
            <person name="Wong A."/>
            <person name="Wong G.K."/>
            <person name="Wu C.I."/>
            <person name="Wu G."/>
            <person name="Yamamoto D."/>
            <person name="Yang H.P."/>
            <person name="Yang S.P."/>
            <person name="Yorke J.A."/>
            <person name="Yoshida K."/>
            <person name="Zdobnov E."/>
            <person name="Zhang P."/>
            <person name="Zhang Y."/>
            <person name="Zimin A.V."/>
            <person name="Baldwin J."/>
            <person name="Abdouelleil A."/>
            <person name="Abdulkadir J."/>
            <person name="Abebe A."/>
            <person name="Abera B."/>
            <person name="Abreu J."/>
            <person name="Acer S.C."/>
            <person name="Aftuck L."/>
            <person name="Alexander A."/>
            <person name="An P."/>
            <person name="Anderson E."/>
            <person name="Anderson S."/>
            <person name="Arachi H."/>
            <person name="Azer M."/>
            <person name="Bachantsang P."/>
            <person name="Barry A."/>
            <person name="Bayul T."/>
            <person name="Berlin A."/>
            <person name="Bessette D."/>
            <person name="Bloom T."/>
            <person name="Blye J."/>
            <person name="Boguslavskiy L."/>
            <person name="Bonnet C."/>
            <person name="Boukhgalter B."/>
            <person name="Bourzgui I."/>
            <person name="Brown A."/>
            <person name="Cahill P."/>
            <person name="Channer S."/>
            <person name="Cheshatsang Y."/>
            <person name="Chuda L."/>
            <person name="Citroen M."/>
            <person name="Collymore A."/>
            <person name="Cooke P."/>
            <person name="Costello M."/>
            <person name="D'Aco K."/>
            <person name="Daza R."/>
            <person name="De Haan G."/>
            <person name="DeGray S."/>
            <person name="DeMaso C."/>
            <person name="Dhargay N."/>
            <person name="Dooley K."/>
            <person name="Dooley E."/>
            <person name="Doricent M."/>
            <person name="Dorje P."/>
            <person name="Dorjee K."/>
            <person name="Dupes A."/>
            <person name="Elong R."/>
            <person name="Falk J."/>
            <person name="Farina A."/>
            <person name="Faro S."/>
            <person name="Ferguson D."/>
            <person name="Fisher S."/>
            <person name="Foley C.D."/>
            <person name="Franke A."/>
            <person name="Friedrich D."/>
            <person name="Gadbois L."/>
            <person name="Gearin G."/>
            <person name="Gearin C.R."/>
            <person name="Giannoukos G."/>
            <person name="Goode T."/>
            <person name="Graham J."/>
            <person name="Grandbois E."/>
            <person name="Grewal S."/>
            <person name="Gyaltsen K."/>
            <person name="Hafez N."/>
            <person name="Hagos B."/>
            <person name="Hall J."/>
            <person name="Henson C."/>
            <person name="Hollinger A."/>
            <person name="Honan T."/>
            <person name="Huard M.D."/>
            <person name="Hughes L."/>
            <person name="Hurhula B."/>
            <person name="Husby M.E."/>
            <person name="Kamat A."/>
            <person name="Kanga B."/>
            <person name="Kashin S."/>
            <person name="Khazanovich D."/>
            <person name="Kisner P."/>
            <person name="Lance K."/>
            <person name="Lara M."/>
            <person name="Lee W."/>
            <person name="Lennon N."/>
            <person name="Letendre F."/>
            <person name="LeVine R."/>
            <person name="Lipovsky A."/>
            <person name="Liu X."/>
            <person name="Liu J."/>
            <person name="Liu S."/>
            <person name="Lokyitsang T."/>
            <person name="Lokyitsang Y."/>
            <person name="Lubonja R."/>
            <person name="Lui A."/>
            <person name="MacDonald P."/>
            <person name="Magnisalis V."/>
            <person name="Maru K."/>
            <person name="Matthews C."/>
            <person name="McCusker W."/>
            <person name="McDonough S."/>
            <person name="Mehta T."/>
            <person name="Meldrim J."/>
            <person name="Meneus L."/>
            <person name="Mihai O."/>
            <person name="Mihalev A."/>
            <person name="Mihova T."/>
            <person name="Mittelman R."/>
            <person name="Mlenga V."/>
            <person name="Montmayeur A."/>
            <person name="Mulrain L."/>
            <person name="Navidi A."/>
            <person name="Naylor J."/>
            <person name="Negash T."/>
            <person name="Nguyen T."/>
            <person name="Nguyen N."/>
            <person name="Nicol R."/>
            <person name="Norbu C."/>
            <person name="Norbu N."/>
            <person name="Novod N."/>
            <person name="O'Neill B."/>
            <person name="Osman S."/>
            <person name="Markiewicz E."/>
            <person name="Oyono O.L."/>
            <person name="Patti C."/>
            <person name="Phunkhang P."/>
            <person name="Pierre F."/>
            <person name="Priest M."/>
            <person name="Raghuraman S."/>
            <person name="Rege F."/>
            <person name="Reyes R."/>
            <person name="Rise C."/>
            <person name="Rogov P."/>
            <person name="Ross K."/>
            <person name="Ryan E."/>
            <person name="Settipalli S."/>
            <person name="Shea T."/>
            <person name="Sherpa N."/>
            <person name="Shi L."/>
            <person name="Shih D."/>
            <person name="Sparrow T."/>
            <person name="Spaulding J."/>
            <person name="Stalker J."/>
            <person name="Stange-Thomann N."/>
            <person name="Stavropoulos S."/>
            <person name="Stone C."/>
            <person name="Strader C."/>
            <person name="Tesfaye S."/>
            <person name="Thomson T."/>
            <person name="Thoulutsang Y."/>
            <person name="Thoulutsang D."/>
            <person name="Topham K."/>
            <person name="Topping I."/>
            <person name="Tsamla T."/>
            <person name="Vassiliev H."/>
            <person name="Vo A."/>
            <person name="Wangchuk T."/>
            <person name="Wangdi T."/>
            <person name="Weiand M."/>
            <person name="Wilkinson J."/>
            <person name="Wilson A."/>
            <person name="Yadav S."/>
            <person name="Young G."/>
            <person name="Yu Q."/>
            <person name="Zembek L."/>
            <person name="Zhong D."/>
            <person name="Zimmer A."/>
            <person name="Zwirko Z."/>
            <person name="Jaffe D.B."/>
            <person name="Alvarez P."/>
            <person name="Brockman W."/>
            <person name="Butler J."/>
            <person name="Chin C."/>
            <person name="Gnerre S."/>
            <person name="Grabherr M."/>
            <person name="Kleber M."/>
            <person name="Mauceli E."/>
            <person name="MacCallum I."/>
        </authorList>
    </citation>
    <scope>NUCLEOTIDE SEQUENCE [LARGE SCALE GENOMIC DNA]</scope>
    <source>
        <strain evidence="8">MSH-3 / Tucson 14011-0111.49</strain>
    </source>
</reference>
<dbReference type="GO" id="GO:0030425">
    <property type="term" value="C:dendrite"/>
    <property type="evidence" value="ECO:0007669"/>
    <property type="project" value="EnsemblMetazoa"/>
</dbReference>
<dbReference type="GO" id="GO:0007635">
    <property type="term" value="P:chemosensory behavior"/>
    <property type="evidence" value="ECO:0007669"/>
    <property type="project" value="EnsemblMetazoa"/>
</dbReference>
<proteinExistence type="predicted"/>
<comment type="subcellular location">
    <subcellularLocation>
        <location evidence="1">Cell membrane</location>
        <topology evidence="1">Multi-pass membrane protein</topology>
    </subcellularLocation>
</comment>
<evidence type="ECO:0000313" key="8">
    <source>
        <dbReference type="Proteomes" id="UP000008744"/>
    </source>
</evidence>
<keyword evidence="2" id="KW-1003">Cell membrane</keyword>
<keyword evidence="4 6" id="KW-1133">Transmembrane helix</keyword>
<dbReference type="EMBL" id="CH479202">
    <property type="protein sequence ID" value="EDW30029.1"/>
    <property type="molecule type" value="Genomic_DNA"/>
</dbReference>
<dbReference type="HOGENOM" id="CLU_1186099_0_0_1"/>
<dbReference type="OrthoDB" id="6478931at2759"/>
<dbReference type="GO" id="GO:0017085">
    <property type="term" value="P:response to insecticide"/>
    <property type="evidence" value="ECO:0007669"/>
    <property type="project" value="EnsemblMetazoa"/>
</dbReference>
<evidence type="ECO:0000256" key="2">
    <source>
        <dbReference type="ARBA" id="ARBA00022475"/>
    </source>
</evidence>
<evidence type="ECO:0000313" key="7">
    <source>
        <dbReference type="EMBL" id="EDW30029.1"/>
    </source>
</evidence>
<evidence type="ECO:0000256" key="1">
    <source>
        <dbReference type="ARBA" id="ARBA00004651"/>
    </source>
</evidence>
<sequence length="234" mass="26423">MPPAQSESALPMVQPLLKEFQLLFYISKIAGILPQDLEKFRTKNVLEKSRNGMVYMLAMLIVYVLLYNILIYSFGEEDRTLKASQSTLTFVIGLFLTYIGLIMMGTDQLTALRNQGRIGELYERIRHVDERLYKEKCVVDNSHIGGRIRFMLIMTFLFELSILLATYIKLVDYTPMDVRSVDCLGHSHFHQYAGQDLVCCLAVCAEGTLRGHQPDAGRAGGHPREVQAVAAGRS</sequence>
<keyword evidence="8" id="KW-1185">Reference proteome</keyword>
<dbReference type="PhylomeDB" id="B4H152"/>
<name>B4H152_DROPE</name>
<feature type="transmembrane region" description="Helical" evidence="6">
    <location>
        <begin position="87"/>
        <end position="105"/>
    </location>
</feature>
<dbReference type="KEGG" id="dpe:6599659"/>
<protein>
    <submittedName>
        <fullName evidence="7">GL22553</fullName>
    </submittedName>
</protein>
<evidence type="ECO:0000256" key="3">
    <source>
        <dbReference type="ARBA" id="ARBA00022692"/>
    </source>
</evidence>
<dbReference type="GO" id="GO:0030424">
    <property type="term" value="C:axon"/>
    <property type="evidence" value="ECO:0007669"/>
    <property type="project" value="EnsemblMetazoa"/>
</dbReference>
<dbReference type="GO" id="GO:0031000">
    <property type="term" value="P:response to caffeine"/>
    <property type="evidence" value="ECO:0007669"/>
    <property type="project" value="EnsemblMetazoa"/>
</dbReference>
<dbReference type="Proteomes" id="UP000008744">
    <property type="component" value="Unassembled WGS sequence"/>
</dbReference>
<organism evidence="8">
    <name type="scientific">Drosophila persimilis</name>
    <name type="common">Fruit fly</name>
    <dbReference type="NCBI Taxonomy" id="7234"/>
    <lineage>
        <taxon>Eukaryota</taxon>
        <taxon>Metazoa</taxon>
        <taxon>Ecdysozoa</taxon>
        <taxon>Arthropoda</taxon>
        <taxon>Hexapoda</taxon>
        <taxon>Insecta</taxon>
        <taxon>Pterygota</taxon>
        <taxon>Neoptera</taxon>
        <taxon>Endopterygota</taxon>
        <taxon>Diptera</taxon>
        <taxon>Brachycera</taxon>
        <taxon>Muscomorpha</taxon>
        <taxon>Ephydroidea</taxon>
        <taxon>Drosophilidae</taxon>
        <taxon>Drosophila</taxon>
        <taxon>Sophophora</taxon>
    </lineage>
</organism>
<dbReference type="STRING" id="7234.B4H152"/>
<dbReference type="AlphaFoldDB" id="B4H152"/>
<evidence type="ECO:0000256" key="5">
    <source>
        <dbReference type="ARBA" id="ARBA00023136"/>
    </source>
</evidence>
<dbReference type="InterPro" id="IPR013604">
    <property type="entry name" value="7TM_chemorcpt"/>
</dbReference>
<evidence type="ECO:0000256" key="6">
    <source>
        <dbReference type="SAM" id="Phobius"/>
    </source>
</evidence>
<gene>
    <name evidence="7" type="primary">Dper\GL22553</name>
    <name evidence="7" type="ORF">Dper_GL22553</name>
</gene>
<keyword evidence="5 6" id="KW-0472">Membrane</keyword>
<dbReference type="Pfam" id="PF08395">
    <property type="entry name" value="7tm_7"/>
    <property type="match status" value="1"/>
</dbReference>
<dbReference type="GO" id="GO:1901354">
    <property type="term" value="P:response to L-canavanine"/>
    <property type="evidence" value="ECO:0007669"/>
    <property type="project" value="EnsemblMetazoa"/>
</dbReference>
<feature type="transmembrane region" description="Helical" evidence="6">
    <location>
        <begin position="150"/>
        <end position="168"/>
    </location>
</feature>
<dbReference type="GO" id="GO:0001580">
    <property type="term" value="P:detection of chemical stimulus involved in sensory perception of bitter taste"/>
    <property type="evidence" value="ECO:0007669"/>
    <property type="project" value="EnsemblMetazoa"/>
</dbReference>
<accession>B4H152</accession>
<dbReference type="eggNOG" id="ENOG502S2QD">
    <property type="taxonomic scope" value="Eukaryota"/>
</dbReference>
<keyword evidence="3 6" id="KW-0812">Transmembrane</keyword>
<feature type="transmembrane region" description="Helical" evidence="6">
    <location>
        <begin position="54"/>
        <end position="75"/>
    </location>
</feature>
<dbReference type="GO" id="GO:0005886">
    <property type="term" value="C:plasma membrane"/>
    <property type="evidence" value="ECO:0007669"/>
    <property type="project" value="UniProtKB-SubCell"/>
</dbReference>
<dbReference type="GO" id="GO:0170021">
    <property type="term" value="F:ionotropic taste receptor activity"/>
    <property type="evidence" value="ECO:0007669"/>
    <property type="project" value="EnsemblMetazoa"/>
</dbReference>